<evidence type="ECO:0000313" key="5">
    <source>
        <dbReference type="EMBL" id="VAW16067.1"/>
    </source>
</evidence>
<evidence type="ECO:0000256" key="3">
    <source>
        <dbReference type="ARBA" id="ARBA00022825"/>
    </source>
</evidence>
<feature type="domain" description="Peptidase S8/S53" evidence="4">
    <location>
        <begin position="225"/>
        <end position="501"/>
    </location>
</feature>
<sequence>MKFFSHISFYLILLSFASCTDQDLNLEPLDTIELSISGQDPLSRKKINELIEQQLSDQGDFDWNSVSGYFLWSALQHGDYILTIGYGSDKGDFTNSKSQVQSIVKSRILDLVETIEEKETAKTQKKDENILIYDDEYLTIIDVKVTQLETILKLREDANIRYMEPSGYHFLQQDAQAGKSLSESGCGFESEVLSGADYSIIAPNAKMPWNFRLHHIDSAWEYSTGRGVTIGIVDTGLSPDQPLLNNNFNNGYSSGRSLEKRGVYVNSYWPWSKKTDGPNDKCGHGTKMASVATAPRNNMNRPVGVAYNANLVSYRASKNVLLNSYQEQKGVARAITELGRRNDVKIISMSMGYIFSIGRIKDAIRYAHRRGKLIFVAGGTSTTFTNFMGVTFPGTMSETIAVTGVEEGAGYNECDTCHYGGKIDYTIVMERSSGNNHVPVLGYYNRSDDYVGGSSVATATAAGIAALVWSKNPNWTRDQVLHQLTITADLYPNKSGNFGWGNLNALNAVR</sequence>
<dbReference type="PROSITE" id="PS00136">
    <property type="entry name" value="SUBTILASE_ASP"/>
    <property type="match status" value="1"/>
</dbReference>
<dbReference type="GO" id="GO:0016485">
    <property type="term" value="P:protein processing"/>
    <property type="evidence" value="ECO:0007669"/>
    <property type="project" value="TreeGrafter"/>
</dbReference>
<gene>
    <name evidence="5" type="ORF">MNBD_BACTEROID03-1272</name>
</gene>
<dbReference type="PANTHER" id="PTHR42884:SF14">
    <property type="entry name" value="NEUROENDOCRINE CONVERTASE 1"/>
    <property type="match status" value="1"/>
</dbReference>
<dbReference type="InterPro" id="IPR015500">
    <property type="entry name" value="Peptidase_S8_subtilisin-rel"/>
</dbReference>
<dbReference type="PRINTS" id="PR00723">
    <property type="entry name" value="SUBTILISIN"/>
</dbReference>
<keyword evidence="2" id="KW-0378">Hydrolase</keyword>
<evidence type="ECO:0000259" key="4">
    <source>
        <dbReference type="Pfam" id="PF00082"/>
    </source>
</evidence>
<evidence type="ECO:0000256" key="2">
    <source>
        <dbReference type="ARBA" id="ARBA00022801"/>
    </source>
</evidence>
<dbReference type="CDD" id="cd00306">
    <property type="entry name" value="Peptidases_S8_S53"/>
    <property type="match status" value="1"/>
</dbReference>
<keyword evidence="3" id="KW-0720">Serine protease</keyword>
<evidence type="ECO:0000256" key="1">
    <source>
        <dbReference type="ARBA" id="ARBA00022670"/>
    </source>
</evidence>
<dbReference type="Pfam" id="PF00082">
    <property type="entry name" value="Peptidase_S8"/>
    <property type="match status" value="1"/>
</dbReference>
<dbReference type="GO" id="GO:0016020">
    <property type="term" value="C:membrane"/>
    <property type="evidence" value="ECO:0007669"/>
    <property type="project" value="TreeGrafter"/>
</dbReference>
<dbReference type="SUPFAM" id="SSF52743">
    <property type="entry name" value="Subtilisin-like"/>
    <property type="match status" value="1"/>
</dbReference>
<dbReference type="InterPro" id="IPR023827">
    <property type="entry name" value="Peptidase_S8_Asp-AS"/>
</dbReference>
<protein>
    <submittedName>
        <fullName evidence="5">Putative secreted serine protease</fullName>
    </submittedName>
</protein>
<dbReference type="EMBL" id="UOEL01000129">
    <property type="protein sequence ID" value="VAW16067.1"/>
    <property type="molecule type" value="Genomic_DNA"/>
</dbReference>
<dbReference type="PROSITE" id="PS51892">
    <property type="entry name" value="SUBTILASE"/>
    <property type="match status" value="1"/>
</dbReference>
<dbReference type="GO" id="GO:0004252">
    <property type="term" value="F:serine-type endopeptidase activity"/>
    <property type="evidence" value="ECO:0007669"/>
    <property type="project" value="InterPro"/>
</dbReference>
<name>A0A3B0TRM2_9ZZZZ</name>
<dbReference type="Gene3D" id="3.40.50.200">
    <property type="entry name" value="Peptidase S8/S53 domain"/>
    <property type="match status" value="1"/>
</dbReference>
<reference evidence="5" key="1">
    <citation type="submission" date="2018-06" db="EMBL/GenBank/DDBJ databases">
        <authorList>
            <person name="Zhirakovskaya E."/>
        </authorList>
    </citation>
    <scope>NUCLEOTIDE SEQUENCE</scope>
</reference>
<accession>A0A3B0TRM2</accession>
<dbReference type="AlphaFoldDB" id="A0A3B0TRM2"/>
<dbReference type="PANTHER" id="PTHR42884">
    <property type="entry name" value="PROPROTEIN CONVERTASE SUBTILISIN/KEXIN-RELATED"/>
    <property type="match status" value="1"/>
</dbReference>
<organism evidence="5">
    <name type="scientific">hydrothermal vent metagenome</name>
    <dbReference type="NCBI Taxonomy" id="652676"/>
    <lineage>
        <taxon>unclassified sequences</taxon>
        <taxon>metagenomes</taxon>
        <taxon>ecological metagenomes</taxon>
    </lineage>
</organism>
<keyword evidence="1 5" id="KW-0645">Protease</keyword>
<dbReference type="PROSITE" id="PS51257">
    <property type="entry name" value="PROKAR_LIPOPROTEIN"/>
    <property type="match status" value="1"/>
</dbReference>
<dbReference type="InterPro" id="IPR000209">
    <property type="entry name" value="Peptidase_S8/S53_dom"/>
</dbReference>
<proteinExistence type="predicted"/>
<dbReference type="InterPro" id="IPR036852">
    <property type="entry name" value="Peptidase_S8/S53_dom_sf"/>
</dbReference>